<evidence type="ECO:0000313" key="3">
    <source>
        <dbReference type="Proteomes" id="UP000054321"/>
    </source>
</evidence>
<reference evidence="2 3" key="1">
    <citation type="submission" date="2014-04" db="EMBL/GenBank/DDBJ databases">
        <authorList>
            <consortium name="DOE Joint Genome Institute"/>
            <person name="Kuo A."/>
            <person name="Martino E."/>
            <person name="Perotto S."/>
            <person name="Kohler A."/>
            <person name="Nagy L.G."/>
            <person name="Floudas D."/>
            <person name="Copeland A."/>
            <person name="Barry K.W."/>
            <person name="Cichocki N."/>
            <person name="Veneault-Fourrey C."/>
            <person name="LaButti K."/>
            <person name="Lindquist E.A."/>
            <person name="Lipzen A."/>
            <person name="Lundell T."/>
            <person name="Morin E."/>
            <person name="Murat C."/>
            <person name="Sun H."/>
            <person name="Tunlid A."/>
            <person name="Henrissat B."/>
            <person name="Grigoriev I.V."/>
            <person name="Hibbett D.S."/>
            <person name="Martin F."/>
            <person name="Nordberg H.P."/>
            <person name="Cantor M.N."/>
            <person name="Hua S.X."/>
        </authorList>
    </citation>
    <scope>NUCLEOTIDE SEQUENCE [LARGE SCALE GENOMIC DNA]</scope>
    <source>
        <strain evidence="2 3">Zn</strain>
    </source>
</reference>
<reference evidence="3" key="2">
    <citation type="submission" date="2015-01" db="EMBL/GenBank/DDBJ databases">
        <title>Evolutionary Origins and Diversification of the Mycorrhizal Mutualists.</title>
        <authorList>
            <consortium name="DOE Joint Genome Institute"/>
            <consortium name="Mycorrhizal Genomics Consortium"/>
            <person name="Kohler A."/>
            <person name="Kuo A."/>
            <person name="Nagy L.G."/>
            <person name="Floudas D."/>
            <person name="Copeland A."/>
            <person name="Barry K.W."/>
            <person name="Cichocki N."/>
            <person name="Veneault-Fourrey C."/>
            <person name="LaButti K."/>
            <person name="Lindquist E.A."/>
            <person name="Lipzen A."/>
            <person name="Lundell T."/>
            <person name="Morin E."/>
            <person name="Murat C."/>
            <person name="Riley R."/>
            <person name="Ohm R."/>
            <person name="Sun H."/>
            <person name="Tunlid A."/>
            <person name="Henrissat B."/>
            <person name="Grigoriev I.V."/>
            <person name="Hibbett D.S."/>
            <person name="Martin F."/>
        </authorList>
    </citation>
    <scope>NUCLEOTIDE SEQUENCE [LARGE SCALE GENOMIC DNA]</scope>
    <source>
        <strain evidence="3">Zn</strain>
    </source>
</reference>
<accession>A0A0C3HEY6</accession>
<proteinExistence type="predicted"/>
<dbReference type="Proteomes" id="UP000054321">
    <property type="component" value="Unassembled WGS sequence"/>
</dbReference>
<gene>
    <name evidence="2" type="ORF">OIDMADRAFT_15931</name>
</gene>
<evidence type="ECO:0000256" key="1">
    <source>
        <dbReference type="SAM" id="MobiDB-lite"/>
    </source>
</evidence>
<dbReference type="AlphaFoldDB" id="A0A0C3HEY6"/>
<protein>
    <submittedName>
        <fullName evidence="2">Uncharacterized protein</fullName>
    </submittedName>
</protein>
<feature type="compositionally biased region" description="Polar residues" evidence="1">
    <location>
        <begin position="30"/>
        <end position="59"/>
    </location>
</feature>
<evidence type="ECO:0000313" key="2">
    <source>
        <dbReference type="EMBL" id="KIN06796.1"/>
    </source>
</evidence>
<sequence length="74" mass="8749">MTRQARPNSSYPVRSTYDPNLRKDKLLQGPRSNNSYHEQRVNSSTSWKTPLSFTLPSSRQQDHKNWNRQSSGWR</sequence>
<dbReference type="HOGENOM" id="CLU_2688429_0_0_1"/>
<feature type="region of interest" description="Disordered" evidence="1">
    <location>
        <begin position="1"/>
        <end position="74"/>
    </location>
</feature>
<keyword evidence="3" id="KW-1185">Reference proteome</keyword>
<feature type="compositionally biased region" description="Polar residues" evidence="1">
    <location>
        <begin position="1"/>
        <end position="13"/>
    </location>
</feature>
<dbReference type="EMBL" id="KN832870">
    <property type="protein sequence ID" value="KIN06796.1"/>
    <property type="molecule type" value="Genomic_DNA"/>
</dbReference>
<dbReference type="InParanoid" id="A0A0C3HEY6"/>
<name>A0A0C3HEY6_OIDMZ</name>
<organism evidence="2 3">
    <name type="scientific">Oidiodendron maius (strain Zn)</name>
    <dbReference type="NCBI Taxonomy" id="913774"/>
    <lineage>
        <taxon>Eukaryota</taxon>
        <taxon>Fungi</taxon>
        <taxon>Dikarya</taxon>
        <taxon>Ascomycota</taxon>
        <taxon>Pezizomycotina</taxon>
        <taxon>Leotiomycetes</taxon>
        <taxon>Leotiomycetes incertae sedis</taxon>
        <taxon>Myxotrichaceae</taxon>
        <taxon>Oidiodendron</taxon>
    </lineage>
</organism>